<accession>A0A9P7GRB3</accession>
<dbReference type="AlphaFoldDB" id="A0A9P7GRB3"/>
<evidence type="ECO:0000313" key="2">
    <source>
        <dbReference type="EMBL" id="KAG5655382.1"/>
    </source>
</evidence>
<gene>
    <name evidence="2" type="ORF">KAF25_006885</name>
</gene>
<feature type="compositionally biased region" description="Polar residues" evidence="1">
    <location>
        <begin position="252"/>
        <end position="261"/>
    </location>
</feature>
<feature type="compositionally biased region" description="Basic residues" evidence="1">
    <location>
        <begin position="25"/>
        <end position="44"/>
    </location>
</feature>
<feature type="region of interest" description="Disordered" evidence="1">
    <location>
        <begin position="158"/>
        <end position="308"/>
    </location>
</feature>
<sequence length="713" mass="79215">AYQQINAFLRLSVFPRPSFSLQTMARRRNRKTRRASKSKPKPRNRLVWSARDRLQLLAYLNWCAQYNSPDFETTAITHLERATGKRFTACQIRAQLEAEWKAGGRCSPFEELFSLGTAGLNALKPHEQKVLEQILVGIDAPHEGPWLRSTSSALAARSRSLSVARSRRSATQKRAPSPRHHNEKPAALGASLPPEGRWLRSTSRSLATRSHTLSTARSVRATTELQTYSPQPRNSNKAKELQNPKHTKRCATRTNKVNTRTGTRKSARLASRDQISEDEPMGGDAPYSIKGETGLSTAASPQSSSIGNFPASVISDSEVENMIGAPETTSEALPDSTAERRLHHAEAEISRQNGYVLTLLNRLSEARKEIQELHRINRAAGPTQVTVTELQEKISRLTDKLVAHDTFLRNLNALQTNSLAFSGKPAREELKLLYNDTNNTSQLICQMGAHGRQVQQSSDIPEHAKSWVELLYDGEFGSLLEYSEVEGIATAKLVSAFLMAGIFKLVMEPVFSSVSAMRSSLLDQYRRHISNQCGSGALRQLDLVAANSLLSNEEVRDEVVSETARWLTTIILPSLNTFLPLESQDMSQRLPLTGIETDVLMYLEETVSRALSIKIEAMPSSRRFRRIFFRSGMKFDADTMRYDESQSSSLSSRGQIVKLCLLPAVFLESAETGDLDHGDDESPLAPIYGDCFTEAAIYEIDSLALVSKAVVLV</sequence>
<feature type="region of interest" description="Disordered" evidence="1">
    <location>
        <begin position="24"/>
        <end position="44"/>
    </location>
</feature>
<dbReference type="EMBL" id="JAGPUO010000030">
    <property type="protein sequence ID" value="KAG5655382.1"/>
    <property type="molecule type" value="Genomic_DNA"/>
</dbReference>
<protein>
    <submittedName>
        <fullName evidence="2">Uncharacterized protein</fullName>
    </submittedName>
</protein>
<feature type="non-terminal residue" evidence="2">
    <location>
        <position position="1"/>
    </location>
</feature>
<feature type="compositionally biased region" description="Low complexity" evidence="1">
    <location>
        <begin position="199"/>
        <end position="216"/>
    </location>
</feature>
<feature type="compositionally biased region" description="Polar residues" evidence="1">
    <location>
        <begin position="220"/>
        <end position="235"/>
    </location>
</feature>
<dbReference type="Proteomes" id="UP000782241">
    <property type="component" value="Unassembled WGS sequence"/>
</dbReference>
<reference evidence="2" key="1">
    <citation type="submission" date="2021-04" db="EMBL/GenBank/DDBJ databases">
        <title>Draft genome of Fusarium avenaceum strain F156N33, isolated from an atmospheric sample in Virginia.</title>
        <authorList>
            <person name="Yang S."/>
            <person name="Vinatzer B.A."/>
            <person name="Coleman J."/>
        </authorList>
    </citation>
    <scope>NUCLEOTIDE SEQUENCE</scope>
    <source>
        <strain evidence="2">F156N33</strain>
    </source>
</reference>
<evidence type="ECO:0000313" key="3">
    <source>
        <dbReference type="Proteomes" id="UP000782241"/>
    </source>
</evidence>
<feature type="compositionally biased region" description="Polar residues" evidence="1">
    <location>
        <begin position="294"/>
        <end position="307"/>
    </location>
</feature>
<evidence type="ECO:0000256" key="1">
    <source>
        <dbReference type="SAM" id="MobiDB-lite"/>
    </source>
</evidence>
<comment type="caution">
    <text evidence="2">The sequence shown here is derived from an EMBL/GenBank/DDBJ whole genome shotgun (WGS) entry which is preliminary data.</text>
</comment>
<keyword evidence="3" id="KW-1185">Reference proteome</keyword>
<organism evidence="2 3">
    <name type="scientific">Fusarium avenaceum</name>
    <dbReference type="NCBI Taxonomy" id="40199"/>
    <lineage>
        <taxon>Eukaryota</taxon>
        <taxon>Fungi</taxon>
        <taxon>Dikarya</taxon>
        <taxon>Ascomycota</taxon>
        <taxon>Pezizomycotina</taxon>
        <taxon>Sordariomycetes</taxon>
        <taxon>Hypocreomycetidae</taxon>
        <taxon>Hypocreales</taxon>
        <taxon>Nectriaceae</taxon>
        <taxon>Fusarium</taxon>
        <taxon>Fusarium tricinctum species complex</taxon>
    </lineage>
</organism>
<proteinExistence type="predicted"/>
<name>A0A9P7GRB3_9HYPO</name>
<feature type="compositionally biased region" description="Basic residues" evidence="1">
    <location>
        <begin position="165"/>
        <end position="182"/>
    </location>
</feature>